<feature type="transmembrane region" description="Helical" evidence="1">
    <location>
        <begin position="36"/>
        <end position="57"/>
    </location>
</feature>
<gene>
    <name evidence="2" type="ORF">SAMN05421869_13542</name>
</gene>
<evidence type="ECO:0000313" key="3">
    <source>
        <dbReference type="Proteomes" id="UP000199202"/>
    </source>
</evidence>
<keyword evidence="3" id="KW-1185">Reference proteome</keyword>
<dbReference type="RefSeq" id="WP_143044190.1">
    <property type="nucleotide sequence ID" value="NZ_FNDJ01000035.1"/>
</dbReference>
<dbReference type="Proteomes" id="UP000199202">
    <property type="component" value="Unassembled WGS sequence"/>
</dbReference>
<evidence type="ECO:0000313" key="2">
    <source>
        <dbReference type="EMBL" id="SDM05673.1"/>
    </source>
</evidence>
<keyword evidence="1" id="KW-0812">Transmembrane</keyword>
<keyword evidence="1" id="KW-1133">Transmembrane helix</keyword>
<proteinExistence type="predicted"/>
<reference evidence="2 3" key="1">
    <citation type="submission" date="2016-10" db="EMBL/GenBank/DDBJ databases">
        <authorList>
            <person name="de Groot N.N."/>
        </authorList>
    </citation>
    <scope>NUCLEOTIDE SEQUENCE [LARGE SCALE GENOMIC DNA]</scope>
    <source>
        <strain evidence="2 3">CGMCC 4.6533</strain>
    </source>
</reference>
<name>A0A1G9Q432_9ACTN</name>
<dbReference type="EMBL" id="FNDJ01000035">
    <property type="protein sequence ID" value="SDM05673.1"/>
    <property type="molecule type" value="Genomic_DNA"/>
</dbReference>
<feature type="transmembrane region" description="Helical" evidence="1">
    <location>
        <begin position="7"/>
        <end position="30"/>
    </location>
</feature>
<organism evidence="2 3">
    <name type="scientific">Nonomuraea jiangxiensis</name>
    <dbReference type="NCBI Taxonomy" id="633440"/>
    <lineage>
        <taxon>Bacteria</taxon>
        <taxon>Bacillati</taxon>
        <taxon>Actinomycetota</taxon>
        <taxon>Actinomycetes</taxon>
        <taxon>Streptosporangiales</taxon>
        <taxon>Streptosporangiaceae</taxon>
        <taxon>Nonomuraea</taxon>
    </lineage>
</organism>
<keyword evidence="1" id="KW-0472">Membrane</keyword>
<accession>A0A1G9Q432</accession>
<dbReference type="AlphaFoldDB" id="A0A1G9Q432"/>
<evidence type="ECO:0000256" key="1">
    <source>
        <dbReference type="SAM" id="Phobius"/>
    </source>
</evidence>
<dbReference type="STRING" id="633440.SAMN05421869_13542"/>
<protein>
    <submittedName>
        <fullName evidence="2">Uncharacterized protein</fullName>
    </submittedName>
</protein>
<sequence length="72" mass="7854">MYALMYAYLGGLLTTALSVGLATFSTWLAHRKGQNWLAWGMLSLSLGPISIFFVALLPRLPKADRRAAGRNG</sequence>